<keyword evidence="3" id="KW-1185">Reference proteome</keyword>
<gene>
    <name evidence="2" type="ORF">N0B51_07810</name>
</gene>
<comment type="caution">
    <text evidence="2">The sequence shown here is derived from an EMBL/GenBank/DDBJ whole genome shotgun (WGS) entry which is preliminary data.</text>
</comment>
<proteinExistence type="predicted"/>
<organism evidence="2 3">
    <name type="scientific">Tsuneonella litorea</name>
    <dbReference type="NCBI Taxonomy" id="2976475"/>
    <lineage>
        <taxon>Bacteria</taxon>
        <taxon>Pseudomonadati</taxon>
        <taxon>Pseudomonadota</taxon>
        <taxon>Alphaproteobacteria</taxon>
        <taxon>Sphingomonadales</taxon>
        <taxon>Erythrobacteraceae</taxon>
        <taxon>Tsuneonella</taxon>
    </lineage>
</organism>
<evidence type="ECO:0000313" key="2">
    <source>
        <dbReference type="EMBL" id="MCT2558883.1"/>
    </source>
</evidence>
<dbReference type="RefSeq" id="WP_259961748.1">
    <property type="nucleotide sequence ID" value="NZ_JAOAMV010000003.1"/>
</dbReference>
<dbReference type="AlphaFoldDB" id="A0A9X2W1G4"/>
<name>A0A9X2W1G4_9SPHN</name>
<dbReference type="InterPro" id="IPR044862">
    <property type="entry name" value="Pro_4_hyd_alph_FE2OG_OXY"/>
</dbReference>
<protein>
    <submittedName>
        <fullName evidence="2">2OG-Fe(II) oxygenase</fullName>
    </submittedName>
</protein>
<evidence type="ECO:0000259" key="1">
    <source>
        <dbReference type="Pfam" id="PF13640"/>
    </source>
</evidence>
<sequence>MSGLAVVDDVFAPALCRWLLGEARRFYTEEGGFPDSNALWHPDLQRGEEPVRVHRLNERAAGIVCAFLREGGMLEPGEANVLFHAWPVGSFIPWHRDGKHGGAATVYLNERWEPEWGGLFLHRASKGARPSVVVPRFNRGLRNDSGIDHCTTPVLPGAPEPRFSLQVFRRRDAGAGGA</sequence>
<dbReference type="Gene3D" id="2.60.120.620">
    <property type="entry name" value="q2cbj1_9rhob like domain"/>
    <property type="match status" value="1"/>
</dbReference>
<dbReference type="EMBL" id="JAOAMV010000003">
    <property type="protein sequence ID" value="MCT2558883.1"/>
    <property type="molecule type" value="Genomic_DNA"/>
</dbReference>
<accession>A0A9X2W1G4</accession>
<feature type="domain" description="Prolyl 4-hydroxylase alpha subunit Fe(2+) 2OG dioxygenase" evidence="1">
    <location>
        <begin position="87"/>
        <end position="168"/>
    </location>
</feature>
<reference evidence="2" key="1">
    <citation type="submission" date="2022-09" db="EMBL/GenBank/DDBJ databases">
        <title>The genome sequence of Tsuneonella sp. YG55.</title>
        <authorList>
            <person name="Liu Y."/>
        </authorList>
    </citation>
    <scope>NUCLEOTIDE SEQUENCE</scope>
    <source>
        <strain evidence="2">YG55</strain>
    </source>
</reference>
<dbReference type="Proteomes" id="UP001142648">
    <property type="component" value="Unassembled WGS sequence"/>
</dbReference>
<dbReference type="Pfam" id="PF13640">
    <property type="entry name" value="2OG-FeII_Oxy_3"/>
    <property type="match status" value="1"/>
</dbReference>
<evidence type="ECO:0000313" key="3">
    <source>
        <dbReference type="Proteomes" id="UP001142648"/>
    </source>
</evidence>